<dbReference type="PANTHER" id="PTHR10000">
    <property type="entry name" value="PHOSPHOSERINE PHOSPHATASE"/>
    <property type="match status" value="1"/>
</dbReference>
<organism evidence="4 5">
    <name type="scientific">Franzmannia pantelleriensis</name>
    <dbReference type="NCBI Taxonomy" id="48727"/>
    <lineage>
        <taxon>Bacteria</taxon>
        <taxon>Pseudomonadati</taxon>
        <taxon>Pseudomonadota</taxon>
        <taxon>Gammaproteobacteria</taxon>
        <taxon>Oceanospirillales</taxon>
        <taxon>Halomonadaceae</taxon>
        <taxon>Franzmannia</taxon>
    </lineage>
</organism>
<keyword evidence="1" id="KW-0479">Metal-binding</keyword>
<reference evidence="5" key="1">
    <citation type="submission" date="2016-10" db="EMBL/GenBank/DDBJ databases">
        <authorList>
            <person name="Varghese N."/>
            <person name="Submissions S."/>
        </authorList>
    </citation>
    <scope>NUCLEOTIDE SEQUENCE [LARGE SCALE GENOMIC DNA]</scope>
    <source>
        <strain evidence="5">AAP</strain>
    </source>
</reference>
<dbReference type="SFLD" id="SFLDG01142">
    <property type="entry name" value="C2.B.2:_Mannosyl-3-phosphoglyc"/>
    <property type="match status" value="1"/>
</dbReference>
<evidence type="ECO:0000313" key="5">
    <source>
        <dbReference type="Proteomes" id="UP000199107"/>
    </source>
</evidence>
<dbReference type="Gene3D" id="3.30.980.20">
    <property type="entry name" value="Putative mannosyl-3-phosphoglycerate phosphatase, domain 2"/>
    <property type="match status" value="1"/>
</dbReference>
<dbReference type="Proteomes" id="UP000199107">
    <property type="component" value="Unassembled WGS sequence"/>
</dbReference>
<keyword evidence="2" id="KW-0378">Hydrolase</keyword>
<name>A0A1G9GLW4_9GAMM</name>
<evidence type="ECO:0000256" key="3">
    <source>
        <dbReference type="ARBA" id="ARBA00022842"/>
    </source>
</evidence>
<dbReference type="SFLD" id="SFLDS00003">
    <property type="entry name" value="Haloacid_Dehalogenase"/>
    <property type="match status" value="1"/>
</dbReference>
<dbReference type="GO" id="GO:0051479">
    <property type="term" value="P:mannosylglycerate biosynthetic process"/>
    <property type="evidence" value="ECO:0007669"/>
    <property type="project" value="InterPro"/>
</dbReference>
<dbReference type="SFLD" id="SFLDG01140">
    <property type="entry name" value="C2.B:_Phosphomannomutase_and_P"/>
    <property type="match status" value="1"/>
</dbReference>
<dbReference type="InterPro" id="IPR006379">
    <property type="entry name" value="HAD-SF_hydro_IIB"/>
</dbReference>
<dbReference type="Gene3D" id="3.40.50.1000">
    <property type="entry name" value="HAD superfamily/HAD-like"/>
    <property type="match status" value="1"/>
</dbReference>
<dbReference type="InterPro" id="IPR023214">
    <property type="entry name" value="HAD_sf"/>
</dbReference>
<keyword evidence="5" id="KW-1185">Reference proteome</keyword>
<dbReference type="EMBL" id="FNGH01000002">
    <property type="protein sequence ID" value="SDL01263.1"/>
    <property type="molecule type" value="Genomic_DNA"/>
</dbReference>
<dbReference type="GO" id="GO:0005829">
    <property type="term" value="C:cytosol"/>
    <property type="evidence" value="ECO:0007669"/>
    <property type="project" value="TreeGrafter"/>
</dbReference>
<sequence length="294" mass="32101">MNHAPVLPPRLVFTDLDGSLLDHDSYDWSPAKPWLGRLAAAGVTVIPVTSKTRAELLSLRLELGLARSPFIAENGAVIGLPPAWQHARLDRDPAAPHGLVIKTPGLDIGFIRTRLEVIRERLGVRFQGMGGMSLDKIIALTGLSEPAARQARVREGSEPLIWQDDDAALSRFRQALADDGLQLTRGGRFWHVMGEVHKGASVDWLIERFTSLRGSRPLTMGLGDGPNDVPMLDAVDRAVLIPGHHGQRVEVGNPMLYCATGDGPRGWVEGLEHWWGDEIPEAVGDGANGKERER</sequence>
<dbReference type="InterPro" id="IPR006381">
    <property type="entry name" value="HAD-SF-IIB-MPGP"/>
</dbReference>
<proteinExistence type="predicted"/>
<dbReference type="GO" id="GO:0000287">
    <property type="term" value="F:magnesium ion binding"/>
    <property type="evidence" value="ECO:0007669"/>
    <property type="project" value="TreeGrafter"/>
</dbReference>
<dbReference type="RefSeq" id="WP_245701411.1">
    <property type="nucleotide sequence ID" value="NZ_FNGH01000002.1"/>
</dbReference>
<evidence type="ECO:0000256" key="1">
    <source>
        <dbReference type="ARBA" id="ARBA00022723"/>
    </source>
</evidence>
<accession>A0A1G9GLW4</accession>
<gene>
    <name evidence="4" type="ORF">SAMN05192555_102179</name>
</gene>
<dbReference type="PANTHER" id="PTHR10000:SF8">
    <property type="entry name" value="HAD SUPERFAMILY HYDROLASE-LIKE, TYPE 3"/>
    <property type="match status" value="1"/>
</dbReference>
<evidence type="ECO:0000256" key="2">
    <source>
        <dbReference type="ARBA" id="ARBA00022801"/>
    </source>
</evidence>
<dbReference type="NCBIfam" id="TIGR01486">
    <property type="entry name" value="HAD-SF-IIB-MPGP"/>
    <property type="match status" value="1"/>
</dbReference>
<protein>
    <submittedName>
        <fullName evidence="4">Mannosyl-3-phosphoglycerate phosphatase</fullName>
    </submittedName>
</protein>
<dbReference type="GO" id="GO:0050531">
    <property type="term" value="F:mannosyl-3-phosphoglycerate phosphatase activity"/>
    <property type="evidence" value="ECO:0007669"/>
    <property type="project" value="InterPro"/>
</dbReference>
<dbReference type="SUPFAM" id="SSF56784">
    <property type="entry name" value="HAD-like"/>
    <property type="match status" value="1"/>
</dbReference>
<evidence type="ECO:0000313" key="4">
    <source>
        <dbReference type="EMBL" id="SDL01263.1"/>
    </source>
</evidence>
<dbReference type="InterPro" id="IPR036412">
    <property type="entry name" value="HAD-like_sf"/>
</dbReference>
<dbReference type="AlphaFoldDB" id="A0A1G9GLW4"/>
<dbReference type="NCBIfam" id="TIGR01484">
    <property type="entry name" value="HAD-SF-IIB"/>
    <property type="match status" value="1"/>
</dbReference>
<dbReference type="STRING" id="48727.SAMN05192555_102179"/>
<dbReference type="Pfam" id="PF08282">
    <property type="entry name" value="Hydrolase_3"/>
    <property type="match status" value="1"/>
</dbReference>
<keyword evidence="3" id="KW-0460">Magnesium</keyword>